<proteinExistence type="predicted"/>
<gene>
    <name evidence="2" type="ORF">METESE_20340</name>
</gene>
<accession>A0AA48KCH4</accession>
<dbReference type="KEGG" id="msea:METESE_20340"/>
<keyword evidence="3" id="KW-1185">Reference proteome</keyword>
<protein>
    <submittedName>
        <fullName evidence="2">Uncharacterized protein</fullName>
    </submittedName>
</protein>
<evidence type="ECO:0000256" key="1">
    <source>
        <dbReference type="SAM" id="MobiDB-lite"/>
    </source>
</evidence>
<dbReference type="EMBL" id="AP027081">
    <property type="protein sequence ID" value="BDU77076.1"/>
    <property type="molecule type" value="Genomic_DNA"/>
</dbReference>
<dbReference type="RefSeq" id="WP_316410088.1">
    <property type="nucleotide sequence ID" value="NZ_AP027081.1"/>
</dbReference>
<dbReference type="Proteomes" id="UP001228113">
    <property type="component" value="Chromosome"/>
</dbReference>
<dbReference type="AlphaFoldDB" id="A0AA48KCH4"/>
<evidence type="ECO:0000313" key="3">
    <source>
        <dbReference type="Proteomes" id="UP001228113"/>
    </source>
</evidence>
<sequence length="691" mass="73694">MVPHPLSVLLAVALPLAAQPAVLSRPDPPEAERKDEGERETPAQRFRFGSHLTVRSGDLLLVLEEARYGLFHAGAKVQAQREGAGPLVLLDAAGRATSLRPTGKDEAATWKAVLAHPAWGGFGDRLVAEDLLALKARLEAVGADCTRKGQRPFWAPWTAQAVADLAWMAQGARGKAPEKAQGDPRAWDASVPVLQVEVYRRGAVCLRLAMDATGVSAARADCAFGTGDLVLQKTREGQAIRTQVGFQAGQGPSGQFEWLGPWALDPVQTYPEFLEACAGAAFAAEDLAAARTLVAQCLADGPRSPLLREPLLKALLANLDALAERVPASAPAALAAAEPPEASGGERIAPDTPARGLPARFQTFKAGRLSLGLDQAGYSLLDPLGFQEVNRLVAGRLALASEGGRWTFGMRGDEDEAAFWKQVLEHPSGRACAAALPAEDLKDLRAQVEARLYTGMRQSPKPAWVLAAGRAWADLGRLLSVEAPQAAPTPVQVDTGQGSDRPVLPSPVASAEPVLPAPAAPVLEEKTPVERAVTWSAESRLGYRIEVRPSGYDLRLGGLRLVFALGGSGRDAWVTFTVSDGKGHAYTRTRTFHARAPRASEDVLGALAEEHYDAFELMPLIEAWREGGEDWMRPHAGLRALDDLETVLLDRLEATAAVEPRPADLAATFLATMEVSRFAQHVIEALAGPVD</sequence>
<reference evidence="2" key="1">
    <citation type="journal article" date="2023" name="Int. J. Syst. Evol. Microbiol.">
        <title>Mesoterricola silvestris gen. nov., sp. nov., Mesoterricola sediminis sp. nov., Geothrix oryzae sp. nov., Geothrix edaphica sp. nov., Geothrix rubra sp. nov., and Geothrix limicola sp. nov., six novel members of Acidobacteriota isolated from soils.</title>
        <authorList>
            <person name="Itoh H."/>
            <person name="Sugisawa Y."/>
            <person name="Mise K."/>
            <person name="Xu Z."/>
            <person name="Kuniyasu M."/>
            <person name="Ushijima N."/>
            <person name="Kawano K."/>
            <person name="Kobayashi E."/>
            <person name="Shiratori Y."/>
            <person name="Masuda Y."/>
            <person name="Senoo K."/>
        </authorList>
    </citation>
    <scope>NUCLEOTIDE SEQUENCE</scope>
    <source>
        <strain evidence="2">W786</strain>
    </source>
</reference>
<name>A0AA48KCH4_9BACT</name>
<feature type="region of interest" description="Disordered" evidence="1">
    <location>
        <begin position="22"/>
        <end position="47"/>
    </location>
</feature>
<feature type="compositionally biased region" description="Basic and acidic residues" evidence="1">
    <location>
        <begin position="27"/>
        <end position="42"/>
    </location>
</feature>
<evidence type="ECO:0000313" key="2">
    <source>
        <dbReference type="EMBL" id="BDU77076.1"/>
    </source>
</evidence>
<feature type="compositionally biased region" description="Low complexity" evidence="1">
    <location>
        <begin position="333"/>
        <end position="347"/>
    </location>
</feature>
<feature type="region of interest" description="Disordered" evidence="1">
    <location>
        <begin position="333"/>
        <end position="352"/>
    </location>
</feature>
<organism evidence="2 3">
    <name type="scientific">Mesoterricola sediminis</name>
    <dbReference type="NCBI Taxonomy" id="2927980"/>
    <lineage>
        <taxon>Bacteria</taxon>
        <taxon>Pseudomonadati</taxon>
        <taxon>Acidobacteriota</taxon>
        <taxon>Holophagae</taxon>
        <taxon>Holophagales</taxon>
        <taxon>Holophagaceae</taxon>
        <taxon>Mesoterricola</taxon>
    </lineage>
</organism>